<protein>
    <submittedName>
        <fullName evidence="1">Uncharacterized protein</fullName>
    </submittedName>
</protein>
<reference evidence="1 2" key="1">
    <citation type="journal article" date="2016" name="Mol. Biol. Evol.">
        <title>Comparative Genomics of Early-Diverging Mushroom-Forming Fungi Provides Insights into the Origins of Lignocellulose Decay Capabilities.</title>
        <authorList>
            <person name="Nagy L.G."/>
            <person name="Riley R."/>
            <person name="Tritt A."/>
            <person name="Adam C."/>
            <person name="Daum C."/>
            <person name="Floudas D."/>
            <person name="Sun H."/>
            <person name="Yadav J.S."/>
            <person name="Pangilinan J."/>
            <person name="Larsson K.H."/>
            <person name="Matsuura K."/>
            <person name="Barry K."/>
            <person name="Labutti K."/>
            <person name="Kuo R."/>
            <person name="Ohm R.A."/>
            <person name="Bhattacharya S.S."/>
            <person name="Shirouzu T."/>
            <person name="Yoshinaga Y."/>
            <person name="Martin F.M."/>
            <person name="Grigoriev I.V."/>
            <person name="Hibbett D.S."/>
        </authorList>
    </citation>
    <scope>NUCLEOTIDE SEQUENCE [LARGE SCALE GENOMIC DNA]</scope>
    <source>
        <strain evidence="1 2">CBS 109695</strain>
    </source>
</reference>
<dbReference type="OrthoDB" id="3055280at2759"/>
<dbReference type="Proteomes" id="UP000076532">
    <property type="component" value="Unassembled WGS sequence"/>
</dbReference>
<accession>A0A166L1M9</accession>
<evidence type="ECO:0000313" key="2">
    <source>
        <dbReference type="Proteomes" id="UP000076532"/>
    </source>
</evidence>
<sequence>MHRSEWFDRLFNDVPEEGDVKIGPIVRAALLSLIDDREKRSQDDVTLIGPPISKDDLESRMPGLEELDEGFNAARLSAIANESLLLYRCTVVDDDWGYGTLGSTFSMFTRYICLQNSRCRHPGRSPSSPGSDGCFCDSIRYILYVRYILYIL</sequence>
<proteinExistence type="predicted"/>
<name>A0A166L1M9_9AGAM</name>
<evidence type="ECO:0000313" key="1">
    <source>
        <dbReference type="EMBL" id="KZP22480.1"/>
    </source>
</evidence>
<keyword evidence="2" id="KW-1185">Reference proteome</keyword>
<dbReference type="AlphaFoldDB" id="A0A166L1M9"/>
<organism evidence="1 2">
    <name type="scientific">Athelia psychrophila</name>
    <dbReference type="NCBI Taxonomy" id="1759441"/>
    <lineage>
        <taxon>Eukaryota</taxon>
        <taxon>Fungi</taxon>
        <taxon>Dikarya</taxon>
        <taxon>Basidiomycota</taxon>
        <taxon>Agaricomycotina</taxon>
        <taxon>Agaricomycetes</taxon>
        <taxon>Agaricomycetidae</taxon>
        <taxon>Atheliales</taxon>
        <taxon>Atheliaceae</taxon>
        <taxon>Athelia</taxon>
    </lineage>
</organism>
<gene>
    <name evidence="1" type="ORF">FIBSPDRAFT_1017754</name>
</gene>
<dbReference type="EMBL" id="KV417539">
    <property type="protein sequence ID" value="KZP22480.1"/>
    <property type="molecule type" value="Genomic_DNA"/>
</dbReference>